<dbReference type="InParanoid" id="A0A482X8C1"/>
<organism evidence="1 2">
    <name type="scientific">Laodelphax striatellus</name>
    <name type="common">Small brown planthopper</name>
    <name type="synonym">Delphax striatella</name>
    <dbReference type="NCBI Taxonomy" id="195883"/>
    <lineage>
        <taxon>Eukaryota</taxon>
        <taxon>Metazoa</taxon>
        <taxon>Ecdysozoa</taxon>
        <taxon>Arthropoda</taxon>
        <taxon>Hexapoda</taxon>
        <taxon>Insecta</taxon>
        <taxon>Pterygota</taxon>
        <taxon>Neoptera</taxon>
        <taxon>Paraneoptera</taxon>
        <taxon>Hemiptera</taxon>
        <taxon>Auchenorrhyncha</taxon>
        <taxon>Fulgoroidea</taxon>
        <taxon>Delphacidae</taxon>
        <taxon>Criomorphinae</taxon>
        <taxon>Laodelphax</taxon>
    </lineage>
</organism>
<evidence type="ECO:0000313" key="1">
    <source>
        <dbReference type="EMBL" id="RZF41993.1"/>
    </source>
</evidence>
<evidence type="ECO:0000313" key="2">
    <source>
        <dbReference type="Proteomes" id="UP000291343"/>
    </source>
</evidence>
<gene>
    <name evidence="1" type="ORF">LSTR_LSTR014650</name>
</gene>
<sequence length="147" mass="16924">MHSANRIRHQQLPCAEQGYKLPLSNADFLTFGVNVNLDFLNNPDFPGNAGWNAKLDQQIKDTICTEVPDPKIKFKEDNYDSFMIYTANGVQQIPKIEKKYFLCTDKKYGNDDYYIVKTIKSYGPNSFSSWENVFDKKGEKMGYSSHT</sequence>
<name>A0A482X8C1_LAOST</name>
<feature type="non-terminal residue" evidence="1">
    <location>
        <position position="147"/>
    </location>
</feature>
<comment type="caution">
    <text evidence="1">The sequence shown here is derived from an EMBL/GenBank/DDBJ whole genome shotgun (WGS) entry which is preliminary data.</text>
</comment>
<dbReference type="Proteomes" id="UP000291343">
    <property type="component" value="Unassembled WGS sequence"/>
</dbReference>
<proteinExistence type="predicted"/>
<accession>A0A482X8C1</accession>
<dbReference type="AlphaFoldDB" id="A0A482X8C1"/>
<dbReference type="EMBL" id="QKKF02015672">
    <property type="protein sequence ID" value="RZF41993.1"/>
    <property type="molecule type" value="Genomic_DNA"/>
</dbReference>
<protein>
    <submittedName>
        <fullName evidence="1">Uncharacterized protein</fullName>
    </submittedName>
</protein>
<keyword evidence="2" id="KW-1185">Reference proteome</keyword>
<dbReference type="OrthoDB" id="6642848at2759"/>
<reference evidence="1 2" key="1">
    <citation type="journal article" date="2017" name="Gigascience">
        <title>Genome sequence of the small brown planthopper, Laodelphax striatellus.</title>
        <authorList>
            <person name="Zhu J."/>
            <person name="Jiang F."/>
            <person name="Wang X."/>
            <person name="Yang P."/>
            <person name="Bao Y."/>
            <person name="Zhao W."/>
            <person name="Wang W."/>
            <person name="Lu H."/>
            <person name="Wang Q."/>
            <person name="Cui N."/>
            <person name="Li J."/>
            <person name="Chen X."/>
            <person name="Luo L."/>
            <person name="Yu J."/>
            <person name="Kang L."/>
            <person name="Cui F."/>
        </authorList>
    </citation>
    <scope>NUCLEOTIDE SEQUENCE [LARGE SCALE GENOMIC DNA]</scope>
    <source>
        <strain evidence="1">Lst14</strain>
    </source>
</reference>